<dbReference type="Proteomes" id="UP000030652">
    <property type="component" value="Unassembled WGS sequence"/>
</dbReference>
<name>A0A0B0EJL2_9BACT</name>
<reference evidence="1 2" key="1">
    <citation type="submission" date="2014-10" db="EMBL/GenBank/DDBJ databases">
        <title>Draft genome of anammox bacterium scalindua brodae, obtained using differential coverage binning of sequence data from two enrichment reactors.</title>
        <authorList>
            <person name="Speth D.R."/>
            <person name="Russ L."/>
            <person name="Kartal B."/>
            <person name="Op den Camp H.J."/>
            <person name="Dutilh B.E."/>
            <person name="Jetten M.S."/>
        </authorList>
    </citation>
    <scope>NUCLEOTIDE SEQUENCE [LARGE SCALE GENOMIC DNA]</scope>
    <source>
        <strain evidence="1">RU1</strain>
    </source>
</reference>
<evidence type="ECO:0000313" key="2">
    <source>
        <dbReference type="Proteomes" id="UP000030652"/>
    </source>
</evidence>
<protein>
    <submittedName>
        <fullName evidence="1">Uncharacterized protein</fullName>
    </submittedName>
</protein>
<organism evidence="1 2">
    <name type="scientific">Candidatus Scalindua brodae</name>
    <dbReference type="NCBI Taxonomy" id="237368"/>
    <lineage>
        <taxon>Bacteria</taxon>
        <taxon>Pseudomonadati</taxon>
        <taxon>Planctomycetota</taxon>
        <taxon>Candidatus Brocadiia</taxon>
        <taxon>Candidatus Brocadiales</taxon>
        <taxon>Candidatus Scalinduaceae</taxon>
        <taxon>Candidatus Scalindua</taxon>
    </lineage>
</organism>
<accession>A0A0B0EJL2</accession>
<comment type="caution">
    <text evidence="1">The sequence shown here is derived from an EMBL/GenBank/DDBJ whole genome shotgun (WGS) entry which is preliminary data.</text>
</comment>
<dbReference type="EMBL" id="JRYO01000092">
    <property type="protein sequence ID" value="KHE92779.1"/>
    <property type="molecule type" value="Genomic_DNA"/>
</dbReference>
<evidence type="ECO:0000313" key="1">
    <source>
        <dbReference type="EMBL" id="KHE92779.1"/>
    </source>
</evidence>
<dbReference type="AlphaFoldDB" id="A0A0B0EJL2"/>
<proteinExistence type="predicted"/>
<sequence>MMTKGLKTITSLNCIYIMLSLFDLSYALGNDQPDLPSPVPVCSEVVRSGG</sequence>
<gene>
    <name evidence="1" type="ORF">SCABRO_01467</name>
</gene>